<dbReference type="InterPro" id="IPR001223">
    <property type="entry name" value="Glyco_hydro18_cat"/>
</dbReference>
<dbReference type="GO" id="GO:0005975">
    <property type="term" value="P:carbohydrate metabolic process"/>
    <property type="evidence" value="ECO:0007669"/>
    <property type="project" value="InterPro"/>
</dbReference>
<name>G8TVD4_SULAD</name>
<protein>
    <submittedName>
        <fullName evidence="3">Glycoside hydrolase family 18</fullName>
    </submittedName>
</protein>
<dbReference type="PANTHER" id="PTHR46066">
    <property type="entry name" value="CHITINASE DOMAIN-CONTAINING PROTEIN 1 FAMILY MEMBER"/>
    <property type="match status" value="1"/>
</dbReference>
<dbReference type="GO" id="GO:0016787">
    <property type="term" value="F:hydrolase activity"/>
    <property type="evidence" value="ECO:0007669"/>
    <property type="project" value="UniProtKB-KW"/>
</dbReference>
<feature type="domain" description="GH18" evidence="2">
    <location>
        <begin position="29"/>
        <end position="325"/>
    </location>
</feature>
<dbReference type="Gene3D" id="3.10.50.10">
    <property type="match status" value="1"/>
</dbReference>
<dbReference type="EMBL" id="CP003179">
    <property type="protein sequence ID" value="AEW05853.1"/>
    <property type="molecule type" value="Genomic_DNA"/>
</dbReference>
<dbReference type="Pfam" id="PF00704">
    <property type="entry name" value="Glyco_hydro_18"/>
    <property type="match status" value="1"/>
</dbReference>
<sequence>MRMKKWVSGLVGLALSLALLAPPVEAAPLKVLGFWANDATAGLAGLYQYPHAITYFSPFWYSVNAYGGLINRVDPAILSAVEQHHIAITPLVNDATGTQAFLDNPLTRLRAARAIADMVKAGHFQGVDIDFEPPHTSLVHQLTGFMIDLHDFMPRGSVVTMAIVPHSGGAYDFAKLNPEVDQYVLMSYDQHDDGSYAGPVAATPWVQNIVTRMEKTVPPQKILLGVAAYGYIWPVGSTSATTVPYNAVTPEMNRYAKWDAADQETYATYQTSQGPVVAWWESLQGMNEKIQLAKQDHLAGIAIWHLGYANNSVYQLLLHQIGRQP</sequence>
<dbReference type="PANTHER" id="PTHR46066:SF2">
    <property type="entry name" value="CHITINASE DOMAIN-CONTAINING PROTEIN 1"/>
    <property type="match status" value="1"/>
</dbReference>
<feature type="signal peptide" evidence="1">
    <location>
        <begin position="1"/>
        <end position="26"/>
    </location>
</feature>
<dbReference type="InterPro" id="IPR029070">
    <property type="entry name" value="Chitinase_insertion_sf"/>
</dbReference>
<dbReference type="HOGENOM" id="CLU_037415_2_0_9"/>
<dbReference type="SMART" id="SM00636">
    <property type="entry name" value="Glyco_18"/>
    <property type="match status" value="1"/>
</dbReference>
<dbReference type="Gene3D" id="3.20.20.80">
    <property type="entry name" value="Glycosidases"/>
    <property type="match status" value="1"/>
</dbReference>
<dbReference type="GO" id="GO:0008061">
    <property type="term" value="F:chitin binding"/>
    <property type="evidence" value="ECO:0007669"/>
    <property type="project" value="InterPro"/>
</dbReference>
<evidence type="ECO:0000256" key="1">
    <source>
        <dbReference type="SAM" id="SignalP"/>
    </source>
</evidence>
<reference evidence="4" key="1">
    <citation type="submission" date="2011-12" db="EMBL/GenBank/DDBJ databases">
        <title>The complete genome of chromosome of Sulfobacillus acidophilus DSM 10332.</title>
        <authorList>
            <person name="Lucas S."/>
            <person name="Han J."/>
            <person name="Lapidus A."/>
            <person name="Bruce D."/>
            <person name="Goodwin L."/>
            <person name="Pitluck S."/>
            <person name="Peters L."/>
            <person name="Kyrpides N."/>
            <person name="Mavromatis K."/>
            <person name="Ivanova N."/>
            <person name="Mikhailova N."/>
            <person name="Chertkov O."/>
            <person name="Saunders E."/>
            <person name="Detter J.C."/>
            <person name="Tapia R."/>
            <person name="Han C."/>
            <person name="Land M."/>
            <person name="Hauser L."/>
            <person name="Markowitz V."/>
            <person name="Cheng J.-F."/>
            <person name="Hugenholtz P."/>
            <person name="Woyke T."/>
            <person name="Wu D."/>
            <person name="Pukall R."/>
            <person name="Gehrich-Schroeter G."/>
            <person name="Schneider S."/>
            <person name="Klenk H.-P."/>
            <person name="Eisen J.A."/>
        </authorList>
    </citation>
    <scope>NUCLEOTIDE SEQUENCE [LARGE SCALE GENOMIC DNA]</scope>
    <source>
        <strain evidence="4">ATCC 700253 / DSM 10332 / NAL</strain>
    </source>
</reference>
<dbReference type="KEGG" id="sap:Sulac_2390"/>
<feature type="chain" id="PRO_5003518041" evidence="1">
    <location>
        <begin position="27"/>
        <end position="325"/>
    </location>
</feature>
<dbReference type="InterPro" id="IPR011583">
    <property type="entry name" value="Chitinase_II/V-like_cat"/>
</dbReference>
<dbReference type="PATRIC" id="fig|679936.5.peg.2475"/>
<dbReference type="Proteomes" id="UP000005439">
    <property type="component" value="Chromosome"/>
</dbReference>
<reference evidence="3 4" key="2">
    <citation type="journal article" date="2012" name="Stand. Genomic Sci.">
        <title>Complete genome sequence of the moderately thermophilic mineral-sulfide-oxidizing firmicute Sulfobacillus acidophilus type strain (NAL(T)).</title>
        <authorList>
            <person name="Anderson I."/>
            <person name="Chertkov O."/>
            <person name="Chen A."/>
            <person name="Saunders E."/>
            <person name="Lapidus A."/>
            <person name="Nolan M."/>
            <person name="Lucas S."/>
            <person name="Hammon N."/>
            <person name="Deshpande S."/>
            <person name="Cheng J.F."/>
            <person name="Han C."/>
            <person name="Tapia R."/>
            <person name="Goodwin L.A."/>
            <person name="Pitluck S."/>
            <person name="Liolios K."/>
            <person name="Pagani I."/>
            <person name="Ivanova N."/>
            <person name="Mikhailova N."/>
            <person name="Pati A."/>
            <person name="Palaniappan K."/>
            <person name="Land M."/>
            <person name="Pan C."/>
            <person name="Rohde M."/>
            <person name="Pukall R."/>
            <person name="Goker M."/>
            <person name="Detter J.C."/>
            <person name="Woyke T."/>
            <person name="Bristow J."/>
            <person name="Eisen J.A."/>
            <person name="Markowitz V."/>
            <person name="Hugenholtz P."/>
            <person name="Kyrpides N.C."/>
            <person name="Klenk H.P."/>
            <person name="Mavromatis K."/>
        </authorList>
    </citation>
    <scope>NUCLEOTIDE SEQUENCE [LARGE SCALE GENOMIC DNA]</scope>
    <source>
        <strain evidence="4">ATCC 700253 / DSM 10332 / NAL</strain>
    </source>
</reference>
<dbReference type="AlphaFoldDB" id="G8TVD4"/>
<proteinExistence type="predicted"/>
<evidence type="ECO:0000259" key="2">
    <source>
        <dbReference type="PROSITE" id="PS51910"/>
    </source>
</evidence>
<accession>G8TVD4</accession>
<evidence type="ECO:0000313" key="3">
    <source>
        <dbReference type="EMBL" id="AEW05853.1"/>
    </source>
</evidence>
<evidence type="ECO:0000313" key="4">
    <source>
        <dbReference type="Proteomes" id="UP000005439"/>
    </source>
</evidence>
<gene>
    <name evidence="3" type="ordered locus">Sulac_2390</name>
</gene>
<keyword evidence="3" id="KW-0378">Hydrolase</keyword>
<dbReference type="PROSITE" id="PS51910">
    <property type="entry name" value="GH18_2"/>
    <property type="match status" value="1"/>
</dbReference>
<dbReference type="STRING" id="679936.Sulac_2390"/>
<organism evidence="3 4">
    <name type="scientific">Sulfobacillus acidophilus (strain ATCC 700253 / DSM 10332 / NAL)</name>
    <dbReference type="NCBI Taxonomy" id="679936"/>
    <lineage>
        <taxon>Bacteria</taxon>
        <taxon>Bacillati</taxon>
        <taxon>Bacillota</taxon>
        <taxon>Clostridia</taxon>
        <taxon>Eubacteriales</taxon>
        <taxon>Clostridiales Family XVII. Incertae Sedis</taxon>
        <taxon>Sulfobacillus</taxon>
    </lineage>
</organism>
<dbReference type="InterPro" id="IPR017853">
    <property type="entry name" value="GH"/>
</dbReference>
<keyword evidence="4" id="KW-1185">Reference proteome</keyword>
<keyword evidence="1" id="KW-0732">Signal</keyword>
<dbReference type="SUPFAM" id="SSF51445">
    <property type="entry name" value="(Trans)glycosidases"/>
    <property type="match status" value="1"/>
</dbReference>